<accession>A0A2P6SA30</accession>
<evidence type="ECO:0000313" key="2">
    <source>
        <dbReference type="EMBL" id="PRQ55524.1"/>
    </source>
</evidence>
<protein>
    <submittedName>
        <fullName evidence="2">Uncharacterized protein</fullName>
    </submittedName>
</protein>
<proteinExistence type="predicted"/>
<reference evidence="2 3" key="1">
    <citation type="journal article" date="2018" name="Nat. Genet.">
        <title>The Rosa genome provides new insights in the design of modern roses.</title>
        <authorList>
            <person name="Bendahmane M."/>
        </authorList>
    </citation>
    <scope>NUCLEOTIDE SEQUENCE [LARGE SCALE GENOMIC DNA]</scope>
    <source>
        <strain evidence="3">cv. Old Blush</strain>
    </source>
</reference>
<comment type="caution">
    <text evidence="2">The sequence shown here is derived from an EMBL/GenBank/DDBJ whole genome shotgun (WGS) entry which is preliminary data.</text>
</comment>
<dbReference type="EMBL" id="PDCK01000039">
    <property type="protein sequence ID" value="PRQ55524.1"/>
    <property type="molecule type" value="Genomic_DNA"/>
</dbReference>
<feature type="signal peptide" evidence="1">
    <location>
        <begin position="1"/>
        <end position="17"/>
    </location>
</feature>
<keyword evidence="1" id="KW-0732">Signal</keyword>
<evidence type="ECO:0000313" key="3">
    <source>
        <dbReference type="Proteomes" id="UP000238479"/>
    </source>
</evidence>
<gene>
    <name evidence="2" type="ORF">RchiOBHm_Chr1g0325521</name>
</gene>
<name>A0A2P6SA30_ROSCH</name>
<dbReference type="Proteomes" id="UP000238479">
    <property type="component" value="Chromosome 1"/>
</dbReference>
<feature type="chain" id="PRO_5015113362" evidence="1">
    <location>
        <begin position="18"/>
        <end position="57"/>
    </location>
</feature>
<dbReference type="AlphaFoldDB" id="A0A2P6SA30"/>
<evidence type="ECO:0000256" key="1">
    <source>
        <dbReference type="SAM" id="SignalP"/>
    </source>
</evidence>
<organism evidence="2 3">
    <name type="scientific">Rosa chinensis</name>
    <name type="common">China rose</name>
    <dbReference type="NCBI Taxonomy" id="74649"/>
    <lineage>
        <taxon>Eukaryota</taxon>
        <taxon>Viridiplantae</taxon>
        <taxon>Streptophyta</taxon>
        <taxon>Embryophyta</taxon>
        <taxon>Tracheophyta</taxon>
        <taxon>Spermatophyta</taxon>
        <taxon>Magnoliopsida</taxon>
        <taxon>eudicotyledons</taxon>
        <taxon>Gunneridae</taxon>
        <taxon>Pentapetalae</taxon>
        <taxon>rosids</taxon>
        <taxon>fabids</taxon>
        <taxon>Rosales</taxon>
        <taxon>Rosaceae</taxon>
        <taxon>Rosoideae</taxon>
        <taxon>Rosoideae incertae sedis</taxon>
        <taxon>Rosa</taxon>
    </lineage>
</organism>
<dbReference type="Gramene" id="PRQ55524">
    <property type="protein sequence ID" value="PRQ55524"/>
    <property type="gene ID" value="RchiOBHm_Chr1g0325521"/>
</dbReference>
<sequence>MLFHILMLQYLLIVYLSYKNCNLINQQFFLVYSRALQKAYRVLCCCNPGTLFKLCSG</sequence>
<keyword evidence="3" id="KW-1185">Reference proteome</keyword>